<dbReference type="InterPro" id="IPR036388">
    <property type="entry name" value="WH-like_DNA-bd_sf"/>
</dbReference>
<dbReference type="PROSITE" id="PS50995">
    <property type="entry name" value="HTH_MARR_2"/>
    <property type="match status" value="1"/>
</dbReference>
<dbReference type="InterPro" id="IPR052067">
    <property type="entry name" value="Metal_resp_HTH_trans_reg"/>
</dbReference>
<gene>
    <name evidence="5" type="ORF">QOZ95_001933</name>
</gene>
<dbReference type="PRINTS" id="PR00598">
    <property type="entry name" value="HTHMARR"/>
</dbReference>
<keyword evidence="2 5" id="KW-0238">DNA-binding</keyword>
<dbReference type="Proteomes" id="UP001242811">
    <property type="component" value="Unassembled WGS sequence"/>
</dbReference>
<dbReference type="SUPFAM" id="SSF46785">
    <property type="entry name" value="Winged helix' DNA-binding domain"/>
    <property type="match status" value="1"/>
</dbReference>
<dbReference type="EMBL" id="JAUSWA010000009">
    <property type="protein sequence ID" value="MDQ0493771.1"/>
    <property type="molecule type" value="Genomic_DNA"/>
</dbReference>
<dbReference type="Gene3D" id="1.10.10.10">
    <property type="entry name" value="Winged helix-like DNA-binding domain superfamily/Winged helix DNA-binding domain"/>
    <property type="match status" value="1"/>
</dbReference>
<dbReference type="PANTHER" id="PTHR35790:SF4">
    <property type="entry name" value="HTH-TYPE TRANSCRIPTIONAL REGULATOR PCHR"/>
    <property type="match status" value="1"/>
</dbReference>
<keyword evidence="6" id="KW-1185">Reference proteome</keyword>
<evidence type="ECO:0000256" key="1">
    <source>
        <dbReference type="ARBA" id="ARBA00023015"/>
    </source>
</evidence>
<dbReference type="PROSITE" id="PS01117">
    <property type="entry name" value="HTH_MARR_1"/>
    <property type="match status" value="1"/>
</dbReference>
<evidence type="ECO:0000313" key="6">
    <source>
        <dbReference type="Proteomes" id="UP001242811"/>
    </source>
</evidence>
<keyword evidence="3" id="KW-0804">Transcription</keyword>
<evidence type="ECO:0000256" key="3">
    <source>
        <dbReference type="ARBA" id="ARBA00023163"/>
    </source>
</evidence>
<dbReference type="Pfam" id="PF01047">
    <property type="entry name" value="MarR"/>
    <property type="match status" value="1"/>
</dbReference>
<feature type="domain" description="HTH marR-type" evidence="4">
    <location>
        <begin position="7"/>
        <end position="154"/>
    </location>
</feature>
<dbReference type="GO" id="GO:0003677">
    <property type="term" value="F:DNA binding"/>
    <property type="evidence" value="ECO:0007669"/>
    <property type="project" value="UniProtKB-KW"/>
</dbReference>
<evidence type="ECO:0000259" key="4">
    <source>
        <dbReference type="PROSITE" id="PS50995"/>
    </source>
</evidence>
<evidence type="ECO:0000313" key="5">
    <source>
        <dbReference type="EMBL" id="MDQ0493771.1"/>
    </source>
</evidence>
<dbReference type="SMART" id="SM00347">
    <property type="entry name" value="HTH_MARR"/>
    <property type="match status" value="1"/>
</dbReference>
<keyword evidence="1" id="KW-0805">Transcription regulation</keyword>
<protein>
    <submittedName>
        <fullName evidence="5">DNA-binding MarR family transcriptional regulator</fullName>
    </submittedName>
</protein>
<dbReference type="InterPro" id="IPR000835">
    <property type="entry name" value="HTH_MarR-typ"/>
</dbReference>
<organism evidence="5 6">
    <name type="scientific">Paenibacillus brasilensis</name>
    <dbReference type="NCBI Taxonomy" id="128574"/>
    <lineage>
        <taxon>Bacteria</taxon>
        <taxon>Bacillati</taxon>
        <taxon>Bacillota</taxon>
        <taxon>Bacilli</taxon>
        <taxon>Bacillales</taxon>
        <taxon>Paenibacillaceae</taxon>
        <taxon>Paenibacillus</taxon>
    </lineage>
</organism>
<dbReference type="PANTHER" id="PTHR35790">
    <property type="entry name" value="HTH-TYPE TRANSCRIPTIONAL REGULATOR PCHR"/>
    <property type="match status" value="1"/>
</dbReference>
<sequence>MEKTAAVQYVYDLLIKMNHQLEQHQQREGLSFLEEIHEHFDGIASLNLTDVHVIDCIGRHEPINVTTLADRIELSKGTVSKVSTKLIKAGWIRRAQLNDNKKEIYLRLTPLGKKLFLVHERLHVKVQHQLFEFLSRYSSEELDVLKRMLSDGIGFLEAMEWQDKNLEPKDMK</sequence>
<comment type="caution">
    <text evidence="5">The sequence shown here is derived from an EMBL/GenBank/DDBJ whole genome shotgun (WGS) entry which is preliminary data.</text>
</comment>
<proteinExistence type="predicted"/>
<dbReference type="InterPro" id="IPR023187">
    <property type="entry name" value="Tscrpt_reg_MarR-type_CS"/>
</dbReference>
<accession>A0ABU0KWF3</accession>
<name>A0ABU0KWF3_9BACL</name>
<dbReference type="RefSeq" id="WP_025719680.1">
    <property type="nucleotide sequence ID" value="NZ_CP045298.1"/>
</dbReference>
<dbReference type="InterPro" id="IPR036390">
    <property type="entry name" value="WH_DNA-bd_sf"/>
</dbReference>
<reference evidence="5 6" key="1">
    <citation type="submission" date="2023-07" db="EMBL/GenBank/DDBJ databases">
        <title>Genomic Encyclopedia of Type Strains, Phase IV (KMG-IV): sequencing the most valuable type-strain genomes for metagenomic binning, comparative biology and taxonomic classification.</title>
        <authorList>
            <person name="Goeker M."/>
        </authorList>
    </citation>
    <scope>NUCLEOTIDE SEQUENCE [LARGE SCALE GENOMIC DNA]</scope>
    <source>
        <strain evidence="5 6">DSM 14914</strain>
    </source>
</reference>
<evidence type="ECO:0000256" key="2">
    <source>
        <dbReference type="ARBA" id="ARBA00023125"/>
    </source>
</evidence>